<name>A0A318ZN94_9EURO</name>
<accession>A0A318ZN94</accession>
<dbReference type="AlphaFoldDB" id="A0A318ZN94"/>
<protein>
    <submittedName>
        <fullName evidence="2">Uncharacterized protein</fullName>
    </submittedName>
</protein>
<feature type="transmembrane region" description="Helical" evidence="1">
    <location>
        <begin position="12"/>
        <end position="30"/>
    </location>
</feature>
<evidence type="ECO:0000313" key="3">
    <source>
        <dbReference type="Proteomes" id="UP000248349"/>
    </source>
</evidence>
<proteinExistence type="predicted"/>
<keyword evidence="1" id="KW-1133">Transmembrane helix</keyword>
<sequence length="57" mass="6944">MMFLGFSNSLVSWFFYFYLYFFLVLYVSFWSDMLVRTDRGALLCFFCFVVKPHSIIQ</sequence>
<dbReference type="RefSeq" id="XP_025435063.1">
    <property type="nucleotide sequence ID" value="XM_025570392.1"/>
</dbReference>
<dbReference type="EMBL" id="KZ821220">
    <property type="protein sequence ID" value="PYH49081.1"/>
    <property type="molecule type" value="Genomic_DNA"/>
</dbReference>
<dbReference type="Proteomes" id="UP000248349">
    <property type="component" value="Unassembled WGS sequence"/>
</dbReference>
<keyword evidence="3" id="KW-1185">Reference proteome</keyword>
<dbReference type="GeneID" id="37071620"/>
<gene>
    <name evidence="2" type="ORF">BP01DRAFT_120628</name>
</gene>
<keyword evidence="1" id="KW-0812">Transmembrane</keyword>
<organism evidence="2 3">
    <name type="scientific">Aspergillus saccharolyticus JOP 1030-1</name>
    <dbReference type="NCBI Taxonomy" id="1450539"/>
    <lineage>
        <taxon>Eukaryota</taxon>
        <taxon>Fungi</taxon>
        <taxon>Dikarya</taxon>
        <taxon>Ascomycota</taxon>
        <taxon>Pezizomycotina</taxon>
        <taxon>Eurotiomycetes</taxon>
        <taxon>Eurotiomycetidae</taxon>
        <taxon>Eurotiales</taxon>
        <taxon>Aspergillaceae</taxon>
        <taxon>Aspergillus</taxon>
        <taxon>Aspergillus subgen. Circumdati</taxon>
    </lineage>
</organism>
<reference evidence="2 3" key="1">
    <citation type="submission" date="2016-12" db="EMBL/GenBank/DDBJ databases">
        <title>The genomes of Aspergillus section Nigri reveals drivers in fungal speciation.</title>
        <authorList>
            <consortium name="DOE Joint Genome Institute"/>
            <person name="Vesth T.C."/>
            <person name="Nybo J."/>
            <person name="Theobald S."/>
            <person name="Brandl J."/>
            <person name="Frisvad J.C."/>
            <person name="Nielsen K.F."/>
            <person name="Lyhne E.K."/>
            <person name="Kogle M.E."/>
            <person name="Kuo A."/>
            <person name="Riley R."/>
            <person name="Clum A."/>
            <person name="Nolan M."/>
            <person name="Lipzen A."/>
            <person name="Salamov A."/>
            <person name="Henrissat B."/>
            <person name="Wiebenga A."/>
            <person name="De Vries R.P."/>
            <person name="Grigoriev I.V."/>
            <person name="Mortensen U.H."/>
            <person name="Andersen M.R."/>
            <person name="Baker S.E."/>
        </authorList>
    </citation>
    <scope>NUCLEOTIDE SEQUENCE [LARGE SCALE GENOMIC DNA]</scope>
    <source>
        <strain evidence="2 3">JOP 1030-1</strain>
    </source>
</reference>
<evidence type="ECO:0000313" key="2">
    <source>
        <dbReference type="EMBL" id="PYH49081.1"/>
    </source>
</evidence>
<evidence type="ECO:0000256" key="1">
    <source>
        <dbReference type="SAM" id="Phobius"/>
    </source>
</evidence>
<keyword evidence="1" id="KW-0472">Membrane</keyword>